<dbReference type="EMBL" id="UZAL01002726">
    <property type="protein sequence ID" value="VDO84422.1"/>
    <property type="molecule type" value="Genomic_DNA"/>
</dbReference>
<evidence type="ECO:0000313" key="1">
    <source>
        <dbReference type="EMBL" id="VDO84422.1"/>
    </source>
</evidence>
<dbReference type="Proteomes" id="UP000269396">
    <property type="component" value="Unassembled WGS sequence"/>
</dbReference>
<gene>
    <name evidence="1" type="ORF">SMTD_LOCUS2121</name>
</gene>
<keyword evidence="2" id="KW-1185">Reference proteome</keyword>
<evidence type="ECO:0000313" key="2">
    <source>
        <dbReference type="Proteomes" id="UP000269396"/>
    </source>
</evidence>
<reference evidence="1 2" key="1">
    <citation type="submission" date="2018-11" db="EMBL/GenBank/DDBJ databases">
        <authorList>
            <consortium name="Pathogen Informatics"/>
        </authorList>
    </citation>
    <scope>NUCLEOTIDE SEQUENCE [LARGE SCALE GENOMIC DNA]</scope>
    <source>
        <strain>Denwood</strain>
        <strain evidence="2">Zambia</strain>
    </source>
</reference>
<protein>
    <submittedName>
        <fullName evidence="1">Uncharacterized protein</fullName>
    </submittedName>
</protein>
<proteinExistence type="predicted"/>
<sequence length="55" mass="6782">MVQITHHFPVQLLSFQHFYQLSHLLDFLLAYKWRIICKYYRKILQTILMIVTLIC</sequence>
<name>A0A183NJ35_9TREM</name>
<dbReference type="AlphaFoldDB" id="A0A183NJ35"/>
<accession>A0A183NJ35</accession>
<organism evidence="1 2">
    <name type="scientific">Schistosoma mattheei</name>
    <dbReference type="NCBI Taxonomy" id="31246"/>
    <lineage>
        <taxon>Eukaryota</taxon>
        <taxon>Metazoa</taxon>
        <taxon>Spiralia</taxon>
        <taxon>Lophotrochozoa</taxon>
        <taxon>Platyhelminthes</taxon>
        <taxon>Trematoda</taxon>
        <taxon>Digenea</taxon>
        <taxon>Strigeidida</taxon>
        <taxon>Schistosomatoidea</taxon>
        <taxon>Schistosomatidae</taxon>
        <taxon>Schistosoma</taxon>
    </lineage>
</organism>